<keyword evidence="12" id="KW-1185">Reference proteome</keyword>
<dbReference type="InterPro" id="IPR011712">
    <property type="entry name" value="Sig_transdc_His_kin_sub3_dim/P"/>
</dbReference>
<dbReference type="RefSeq" id="WP_364365566.1">
    <property type="nucleotide sequence ID" value="NZ_JBHMCF010000003.1"/>
</dbReference>
<evidence type="ECO:0000256" key="7">
    <source>
        <dbReference type="ARBA" id="ARBA00022840"/>
    </source>
</evidence>
<dbReference type="InterPro" id="IPR025828">
    <property type="entry name" value="Put_sensor_dom"/>
</dbReference>
<feature type="transmembrane region" description="Helical" evidence="9">
    <location>
        <begin position="48"/>
        <end position="66"/>
    </location>
</feature>
<comment type="caution">
    <text evidence="11">The sequence shown here is derived from an EMBL/GenBank/DDBJ whole genome shotgun (WGS) entry which is preliminary data.</text>
</comment>
<keyword evidence="9" id="KW-0472">Membrane</keyword>
<keyword evidence="4" id="KW-0808">Transferase</keyword>
<dbReference type="PANTHER" id="PTHR24421:SF10">
    <property type="entry name" value="NITRATE_NITRITE SENSOR PROTEIN NARQ"/>
    <property type="match status" value="1"/>
</dbReference>
<dbReference type="InterPro" id="IPR050482">
    <property type="entry name" value="Sensor_HK_TwoCompSys"/>
</dbReference>
<dbReference type="SMART" id="SM00387">
    <property type="entry name" value="HATPase_c"/>
    <property type="match status" value="1"/>
</dbReference>
<dbReference type="Pfam" id="PF02518">
    <property type="entry name" value="HATPase_c"/>
    <property type="match status" value="1"/>
</dbReference>
<comment type="catalytic activity">
    <reaction evidence="1">
        <text>ATP + protein L-histidine = ADP + protein N-phospho-L-histidine.</text>
        <dbReference type="EC" id="2.7.13.3"/>
    </reaction>
</comment>
<dbReference type="InterPro" id="IPR003594">
    <property type="entry name" value="HATPase_dom"/>
</dbReference>
<reference evidence="11 12" key="1">
    <citation type="submission" date="2024-09" db="EMBL/GenBank/DDBJ databases">
        <authorList>
            <person name="Sun Q."/>
            <person name="Mori K."/>
        </authorList>
    </citation>
    <scope>NUCLEOTIDE SEQUENCE [LARGE SCALE GENOMIC DNA]</scope>
    <source>
        <strain evidence="11 12">JCM 3324</strain>
    </source>
</reference>
<keyword evidence="9" id="KW-1133">Transmembrane helix</keyword>
<sequence>MSAVREALRHRWIEVRRAGVRALAGLSGLILAGLCVGAFAAILAGGLGLLLVPLVMIAVRALAGFFRRSAGERLGAAVESPYLPRPGMTGEFWPLRQVRLFGWIVTDRATWRDLAWLPLNVLLGVPLAALSPLLVLYGLYGVLLPITYPLIDQQVGAGPAHFLLLTVADVPSAFLAVPLGLAVLGAGLWAAPWTLDAHARLTAALLGPTRGQLERRLAAVTESRSEAVDFNAADLRRIERDLHDGVQVRLLALGMNLTAIQRLIREDPEAAEALLMETRESSGKALTELRDLVRGIHPPVLADRGLADAVRALAMDLPLRAETDVELPGRAPAPVESAVYFAVSEALTNVIKHAVASRVAVRIRYDRGVLRAEITDDGIGGADASAGSGLRGVERRLSAFDGIVVVSSPPGGPTIVVLEVPCVLS</sequence>
<dbReference type="EMBL" id="JBHMCF010000003">
    <property type="protein sequence ID" value="MFB9468553.1"/>
    <property type="molecule type" value="Genomic_DNA"/>
</dbReference>
<dbReference type="Gene3D" id="1.20.5.1930">
    <property type="match status" value="1"/>
</dbReference>
<evidence type="ECO:0000256" key="1">
    <source>
        <dbReference type="ARBA" id="ARBA00000085"/>
    </source>
</evidence>
<organism evidence="11 12">
    <name type="scientific">Nonomuraea salmonea</name>
    <dbReference type="NCBI Taxonomy" id="46181"/>
    <lineage>
        <taxon>Bacteria</taxon>
        <taxon>Bacillati</taxon>
        <taxon>Actinomycetota</taxon>
        <taxon>Actinomycetes</taxon>
        <taxon>Streptosporangiales</taxon>
        <taxon>Streptosporangiaceae</taxon>
        <taxon>Nonomuraea</taxon>
    </lineage>
</organism>
<feature type="transmembrane region" description="Helical" evidence="9">
    <location>
        <begin position="172"/>
        <end position="191"/>
    </location>
</feature>
<dbReference type="PANTHER" id="PTHR24421">
    <property type="entry name" value="NITRATE/NITRITE SENSOR PROTEIN NARX-RELATED"/>
    <property type="match status" value="1"/>
</dbReference>
<evidence type="ECO:0000256" key="4">
    <source>
        <dbReference type="ARBA" id="ARBA00022679"/>
    </source>
</evidence>
<dbReference type="Proteomes" id="UP001589568">
    <property type="component" value="Unassembled WGS sequence"/>
</dbReference>
<keyword evidence="6 11" id="KW-0418">Kinase</keyword>
<protein>
    <recommendedName>
        <fullName evidence="2">histidine kinase</fullName>
        <ecNumber evidence="2">2.7.13.3</ecNumber>
    </recommendedName>
</protein>
<feature type="domain" description="Histidine kinase/HSP90-like ATPase" evidence="10">
    <location>
        <begin position="334"/>
        <end position="424"/>
    </location>
</feature>
<evidence type="ECO:0000256" key="2">
    <source>
        <dbReference type="ARBA" id="ARBA00012438"/>
    </source>
</evidence>
<feature type="transmembrane region" description="Helical" evidence="9">
    <location>
        <begin position="20"/>
        <end position="42"/>
    </location>
</feature>
<dbReference type="Pfam" id="PF07730">
    <property type="entry name" value="HisKA_3"/>
    <property type="match status" value="1"/>
</dbReference>
<keyword evidence="3" id="KW-0597">Phosphoprotein</keyword>
<evidence type="ECO:0000313" key="12">
    <source>
        <dbReference type="Proteomes" id="UP001589568"/>
    </source>
</evidence>
<keyword evidence="7" id="KW-0067">ATP-binding</keyword>
<evidence type="ECO:0000256" key="3">
    <source>
        <dbReference type="ARBA" id="ARBA00022553"/>
    </source>
</evidence>
<keyword evidence="5" id="KW-0547">Nucleotide-binding</keyword>
<evidence type="ECO:0000256" key="6">
    <source>
        <dbReference type="ARBA" id="ARBA00022777"/>
    </source>
</evidence>
<evidence type="ECO:0000256" key="9">
    <source>
        <dbReference type="SAM" id="Phobius"/>
    </source>
</evidence>
<dbReference type="CDD" id="cd16917">
    <property type="entry name" value="HATPase_UhpB-NarQ-NarX-like"/>
    <property type="match status" value="1"/>
</dbReference>
<evidence type="ECO:0000259" key="10">
    <source>
        <dbReference type="SMART" id="SM00387"/>
    </source>
</evidence>
<dbReference type="InterPro" id="IPR036890">
    <property type="entry name" value="HATPase_C_sf"/>
</dbReference>
<dbReference type="EC" id="2.7.13.3" evidence="2"/>
<keyword evidence="8" id="KW-0902">Two-component regulatory system</keyword>
<evidence type="ECO:0000256" key="5">
    <source>
        <dbReference type="ARBA" id="ARBA00022741"/>
    </source>
</evidence>
<accession>A0ABV5NE43</accession>
<keyword evidence="9" id="KW-0812">Transmembrane</keyword>
<name>A0ABV5NE43_9ACTN</name>
<dbReference type="SUPFAM" id="SSF55874">
    <property type="entry name" value="ATPase domain of HSP90 chaperone/DNA topoisomerase II/histidine kinase"/>
    <property type="match status" value="1"/>
</dbReference>
<evidence type="ECO:0000313" key="11">
    <source>
        <dbReference type="EMBL" id="MFB9468553.1"/>
    </source>
</evidence>
<feature type="transmembrane region" description="Helical" evidence="9">
    <location>
        <begin position="117"/>
        <end position="140"/>
    </location>
</feature>
<dbReference type="Gene3D" id="3.30.565.10">
    <property type="entry name" value="Histidine kinase-like ATPase, C-terminal domain"/>
    <property type="match status" value="1"/>
</dbReference>
<evidence type="ECO:0000256" key="8">
    <source>
        <dbReference type="ARBA" id="ARBA00023012"/>
    </source>
</evidence>
<gene>
    <name evidence="11" type="ORF">ACFFR3_03500</name>
</gene>
<dbReference type="Pfam" id="PF13796">
    <property type="entry name" value="Sensor"/>
    <property type="match status" value="1"/>
</dbReference>
<dbReference type="GO" id="GO:0016301">
    <property type="term" value="F:kinase activity"/>
    <property type="evidence" value="ECO:0007669"/>
    <property type="project" value="UniProtKB-KW"/>
</dbReference>
<proteinExistence type="predicted"/>